<keyword evidence="3" id="KW-0813">Transport</keyword>
<comment type="subcellular location">
    <subcellularLocation>
        <location evidence="1">Cell inner membrane</location>
        <topology evidence="1">Peripheral membrane protein</topology>
    </subcellularLocation>
</comment>
<keyword evidence="4" id="KW-1003">Cell membrane</keyword>
<sequence length="494" mass="54050">MPAFLQLDGISKIFGGVHALSDVSLTLEEGEVHCLCGQNGCGKSTLIKVMSGVHQPEPGGRITISGNEVSPLTPVESTRLGVQVIYQDLSLFPNLTVAENIAIGQHTGRFKRVNWKKIYEIAAEAVARIGVSLDLNDKVADISIAQRQLVAICRAMAANARLVIMDEPTSSLTRHEVDALLKLTLQLKQRGITIVFVSHRLDEVLEIADRVTVMRDGVKLGTFDAREMSDRKLATLMTGKEFHYESVAKDRPQTETVLEISNLSRKGEYRDISFDIRRGEILGLTGLLGSGRTELALSLFGLTRPHQGEIKLHGHAVQMRSNRDAIEHGIAYLSEDRLGLGLVLEQSISANITLSVVEKLVNKAGLIRDDLYEQTVNDAIASLSIKAGNPDNKVKTLSGGNQQRVVLAKWLATQPKLLILDSPTVGVDIHAKDGIYAIVRKLAASGIAIIMISDEIPEIYYHSDRVLVMRGGRLNGEYFPGRCSEEELKEAVNA</sequence>
<gene>
    <name evidence="12" type="primary">rbsA</name>
    <name evidence="12" type="ordered locus">PAJ_3211</name>
</gene>
<organism evidence="12 13">
    <name type="scientific">Pantoea ananatis (strain AJ13355)</name>
    <dbReference type="NCBI Taxonomy" id="932677"/>
    <lineage>
        <taxon>Bacteria</taxon>
        <taxon>Pseudomonadati</taxon>
        <taxon>Pseudomonadota</taxon>
        <taxon>Gammaproteobacteria</taxon>
        <taxon>Enterobacterales</taxon>
        <taxon>Erwiniaceae</taxon>
        <taxon>Pantoea</taxon>
    </lineage>
</organism>
<proteinExistence type="inferred from homology"/>
<name>A0A0H3L1T4_PANAA</name>
<dbReference type="FunFam" id="3.40.50.300:FF:000127">
    <property type="entry name" value="Ribose import ATP-binding protein RbsA"/>
    <property type="match status" value="1"/>
</dbReference>
<keyword evidence="9" id="KW-1278">Translocase</keyword>
<dbReference type="CDD" id="cd03215">
    <property type="entry name" value="ABC_Carb_Monos_II"/>
    <property type="match status" value="1"/>
</dbReference>
<feature type="domain" description="ABC transporter" evidence="11">
    <location>
        <begin position="242"/>
        <end position="494"/>
    </location>
</feature>
<dbReference type="AlphaFoldDB" id="A0A0H3L1T4"/>
<dbReference type="Proteomes" id="UP000006690">
    <property type="component" value="Chromosome"/>
</dbReference>
<feature type="domain" description="ABC transporter" evidence="11">
    <location>
        <begin position="5"/>
        <end position="241"/>
    </location>
</feature>
<protein>
    <submittedName>
        <fullName evidence="12">Ribose transport ATP-binding protein RbsA</fullName>
    </submittedName>
</protein>
<dbReference type="InterPro" id="IPR050107">
    <property type="entry name" value="ABC_carbohydrate_import_ATPase"/>
</dbReference>
<evidence type="ECO:0000256" key="6">
    <source>
        <dbReference type="ARBA" id="ARBA00022737"/>
    </source>
</evidence>
<dbReference type="Pfam" id="PF00005">
    <property type="entry name" value="ABC_tran"/>
    <property type="match status" value="2"/>
</dbReference>
<dbReference type="GO" id="GO:0005524">
    <property type="term" value="F:ATP binding"/>
    <property type="evidence" value="ECO:0007669"/>
    <property type="project" value="UniProtKB-KW"/>
</dbReference>
<dbReference type="GO" id="GO:0016887">
    <property type="term" value="F:ATP hydrolysis activity"/>
    <property type="evidence" value="ECO:0007669"/>
    <property type="project" value="InterPro"/>
</dbReference>
<dbReference type="PANTHER" id="PTHR43790">
    <property type="entry name" value="CARBOHYDRATE TRANSPORT ATP-BINDING PROTEIN MG119-RELATED"/>
    <property type="match status" value="1"/>
</dbReference>
<evidence type="ECO:0000256" key="7">
    <source>
        <dbReference type="ARBA" id="ARBA00022741"/>
    </source>
</evidence>
<evidence type="ECO:0000313" key="12">
    <source>
        <dbReference type="EMBL" id="BAK13291.1"/>
    </source>
</evidence>
<dbReference type="PROSITE" id="PS00211">
    <property type="entry name" value="ABC_TRANSPORTER_1"/>
    <property type="match status" value="1"/>
</dbReference>
<dbReference type="OrthoDB" id="9776369at2"/>
<dbReference type="PANTHER" id="PTHR43790:SF1">
    <property type="entry name" value="XYLOSE IMPORT ATP-BINDING PROTEIN XYLG"/>
    <property type="match status" value="1"/>
</dbReference>
<evidence type="ECO:0000256" key="5">
    <source>
        <dbReference type="ARBA" id="ARBA00022597"/>
    </source>
</evidence>
<dbReference type="RefSeq" id="WP_014332952.1">
    <property type="nucleotide sequence ID" value="NC_017531.2"/>
</dbReference>
<dbReference type="GO" id="GO:0005886">
    <property type="term" value="C:plasma membrane"/>
    <property type="evidence" value="ECO:0007669"/>
    <property type="project" value="UniProtKB-SubCell"/>
</dbReference>
<keyword evidence="8 12" id="KW-0067">ATP-binding</keyword>
<evidence type="ECO:0000256" key="4">
    <source>
        <dbReference type="ARBA" id="ARBA00022475"/>
    </source>
</evidence>
<dbReference type="Gene3D" id="3.40.50.300">
    <property type="entry name" value="P-loop containing nucleotide triphosphate hydrolases"/>
    <property type="match status" value="2"/>
</dbReference>
<keyword evidence="10" id="KW-0472">Membrane</keyword>
<dbReference type="eggNOG" id="COG1129">
    <property type="taxonomic scope" value="Bacteria"/>
</dbReference>
<dbReference type="SUPFAM" id="SSF52540">
    <property type="entry name" value="P-loop containing nucleoside triphosphate hydrolases"/>
    <property type="match status" value="2"/>
</dbReference>
<dbReference type="PROSITE" id="PS50893">
    <property type="entry name" value="ABC_TRANSPORTER_2"/>
    <property type="match status" value="2"/>
</dbReference>
<keyword evidence="6" id="KW-0677">Repeat</keyword>
<evidence type="ECO:0000256" key="9">
    <source>
        <dbReference type="ARBA" id="ARBA00022967"/>
    </source>
</evidence>
<comment type="similarity">
    <text evidence="2">Belongs to the ABC transporter superfamily. Drug exporter-2 (TC 3.A.1.117) family.</text>
</comment>
<dbReference type="SMART" id="SM00382">
    <property type="entry name" value="AAA"/>
    <property type="match status" value="2"/>
</dbReference>
<keyword evidence="7" id="KW-0547">Nucleotide-binding</keyword>
<evidence type="ECO:0000256" key="8">
    <source>
        <dbReference type="ARBA" id="ARBA00022840"/>
    </source>
</evidence>
<accession>A0A0H3L1T4</accession>
<evidence type="ECO:0000313" key="13">
    <source>
        <dbReference type="Proteomes" id="UP000006690"/>
    </source>
</evidence>
<dbReference type="InterPro" id="IPR027417">
    <property type="entry name" value="P-loop_NTPase"/>
</dbReference>
<dbReference type="HOGENOM" id="CLU_000604_92_3_6"/>
<evidence type="ECO:0000259" key="11">
    <source>
        <dbReference type="PROSITE" id="PS50893"/>
    </source>
</evidence>
<evidence type="ECO:0000256" key="3">
    <source>
        <dbReference type="ARBA" id="ARBA00022448"/>
    </source>
</evidence>
<evidence type="ECO:0000256" key="10">
    <source>
        <dbReference type="ARBA" id="ARBA00023136"/>
    </source>
</evidence>
<keyword evidence="5" id="KW-0762">Sugar transport</keyword>
<dbReference type="InterPro" id="IPR017871">
    <property type="entry name" value="ABC_transporter-like_CS"/>
</dbReference>
<dbReference type="EMBL" id="AP012032">
    <property type="protein sequence ID" value="BAK13291.1"/>
    <property type="molecule type" value="Genomic_DNA"/>
</dbReference>
<dbReference type="KEGG" id="paj:PAJ_3211"/>
<evidence type="ECO:0000256" key="1">
    <source>
        <dbReference type="ARBA" id="ARBA00004417"/>
    </source>
</evidence>
<dbReference type="CDD" id="cd03216">
    <property type="entry name" value="ABC_Carb_Monos_I"/>
    <property type="match status" value="1"/>
</dbReference>
<dbReference type="InterPro" id="IPR003439">
    <property type="entry name" value="ABC_transporter-like_ATP-bd"/>
</dbReference>
<dbReference type="PATRIC" id="fig|553.3.peg.45"/>
<dbReference type="InterPro" id="IPR003593">
    <property type="entry name" value="AAA+_ATPase"/>
</dbReference>
<reference evidence="13" key="1">
    <citation type="journal article" date="2012" name="Appl. Microbiol. Biotechnol.">
        <title>The complete genome sequence of Pantoea ananatis AJ13355, an organism with great biotechnological potential.</title>
        <authorList>
            <person name="Hara Y."/>
            <person name="Kadotani N."/>
            <person name="Izui H."/>
            <person name="Katashkina J.I."/>
            <person name="Kuvaeva T.M."/>
            <person name="Andreeva I.G."/>
            <person name="Golubeva L.I."/>
            <person name="Malko D.B."/>
            <person name="Makeev V.J."/>
            <person name="Mashko S.V."/>
            <person name="Kozlov Y.I."/>
        </authorList>
    </citation>
    <scope>NUCLEOTIDE SEQUENCE [LARGE SCALE GENOMIC DNA]</scope>
    <source>
        <strain evidence="13">AJ13355</strain>
    </source>
</reference>
<evidence type="ECO:0000256" key="2">
    <source>
        <dbReference type="ARBA" id="ARBA00006526"/>
    </source>
</evidence>